<dbReference type="OrthoDB" id="410044at2759"/>
<dbReference type="Pfam" id="PF01846">
    <property type="entry name" value="FF"/>
    <property type="match status" value="3"/>
</dbReference>
<accession>A0A261Y5P4</accession>
<dbReference type="InterPro" id="IPR036517">
    <property type="entry name" value="FF_domain_sf"/>
</dbReference>
<keyword evidence="1" id="KW-0677">Repeat</keyword>
<dbReference type="EMBL" id="MVBO01000008">
    <property type="protein sequence ID" value="OZJ05937.1"/>
    <property type="molecule type" value="Genomic_DNA"/>
</dbReference>
<organism evidence="5 6">
    <name type="scientific">Bifiguratus adelaidae</name>
    <dbReference type="NCBI Taxonomy" id="1938954"/>
    <lineage>
        <taxon>Eukaryota</taxon>
        <taxon>Fungi</taxon>
        <taxon>Fungi incertae sedis</taxon>
        <taxon>Mucoromycota</taxon>
        <taxon>Mucoromycotina</taxon>
        <taxon>Endogonomycetes</taxon>
        <taxon>Endogonales</taxon>
        <taxon>Endogonales incertae sedis</taxon>
        <taxon>Bifiguratus</taxon>
    </lineage>
</organism>
<feature type="compositionally biased region" description="Basic and acidic residues" evidence="2">
    <location>
        <begin position="274"/>
        <end position="290"/>
    </location>
</feature>
<feature type="compositionally biased region" description="Basic and acidic residues" evidence="2">
    <location>
        <begin position="501"/>
        <end position="515"/>
    </location>
</feature>
<dbReference type="InterPro" id="IPR002713">
    <property type="entry name" value="FF_domain"/>
</dbReference>
<dbReference type="InterPro" id="IPR036020">
    <property type="entry name" value="WW_dom_sf"/>
</dbReference>
<name>A0A261Y5P4_9FUNG</name>
<dbReference type="CDD" id="cd00201">
    <property type="entry name" value="WW"/>
    <property type="match status" value="1"/>
</dbReference>
<feature type="compositionally biased region" description="Low complexity" evidence="2">
    <location>
        <begin position="29"/>
        <end position="44"/>
    </location>
</feature>
<feature type="domain" description="FF" evidence="4">
    <location>
        <begin position="428"/>
        <end position="486"/>
    </location>
</feature>
<evidence type="ECO:0008006" key="7">
    <source>
        <dbReference type="Google" id="ProtNLM"/>
    </source>
</evidence>
<feature type="compositionally biased region" description="Acidic residues" evidence="2">
    <location>
        <begin position="240"/>
        <end position="255"/>
    </location>
</feature>
<feature type="region of interest" description="Disordered" evidence="2">
    <location>
        <begin position="715"/>
        <end position="740"/>
    </location>
</feature>
<feature type="region of interest" description="Disordered" evidence="2">
    <location>
        <begin position="106"/>
        <end position="157"/>
    </location>
</feature>
<feature type="region of interest" description="Disordered" evidence="2">
    <location>
        <begin position="492"/>
        <end position="515"/>
    </location>
</feature>
<dbReference type="PROSITE" id="PS50020">
    <property type="entry name" value="WW_DOMAIN_2"/>
    <property type="match status" value="2"/>
</dbReference>
<proteinExistence type="predicted"/>
<dbReference type="Pfam" id="PF00397">
    <property type="entry name" value="WW"/>
    <property type="match status" value="1"/>
</dbReference>
<dbReference type="Gene3D" id="2.20.70.10">
    <property type="match status" value="2"/>
</dbReference>
<feature type="region of interest" description="Disordered" evidence="2">
    <location>
        <begin position="1"/>
        <end position="90"/>
    </location>
</feature>
<dbReference type="PROSITE" id="PS01159">
    <property type="entry name" value="WW_DOMAIN_1"/>
    <property type="match status" value="1"/>
</dbReference>
<reference evidence="5 6" key="1">
    <citation type="journal article" date="2017" name="Mycologia">
        <title>Bifiguratus adelaidae, gen. et sp. nov., a new member of Mucoromycotina in endophytic and soil-dwelling habitats.</title>
        <authorList>
            <person name="Torres-Cruz T.J."/>
            <person name="Billingsley Tobias T.L."/>
            <person name="Almatruk M."/>
            <person name="Hesse C."/>
            <person name="Kuske C.R."/>
            <person name="Desiro A."/>
            <person name="Benucci G.M."/>
            <person name="Bonito G."/>
            <person name="Stajich J.E."/>
            <person name="Dunlap C."/>
            <person name="Arnold A.E."/>
            <person name="Porras-Alfaro A."/>
        </authorList>
    </citation>
    <scope>NUCLEOTIDE SEQUENCE [LARGE SCALE GENOMIC DNA]</scope>
    <source>
        <strain evidence="5 6">AZ0501</strain>
    </source>
</reference>
<keyword evidence="6" id="KW-1185">Reference proteome</keyword>
<dbReference type="SUPFAM" id="SSF51045">
    <property type="entry name" value="WW domain"/>
    <property type="match status" value="2"/>
</dbReference>
<evidence type="ECO:0000256" key="2">
    <source>
        <dbReference type="SAM" id="MobiDB-lite"/>
    </source>
</evidence>
<dbReference type="InterPro" id="IPR001202">
    <property type="entry name" value="WW_dom"/>
</dbReference>
<feature type="compositionally biased region" description="Basic and acidic residues" evidence="2">
    <location>
        <begin position="204"/>
        <end position="213"/>
    </location>
</feature>
<evidence type="ECO:0000259" key="4">
    <source>
        <dbReference type="PROSITE" id="PS51676"/>
    </source>
</evidence>
<dbReference type="Proteomes" id="UP000242875">
    <property type="component" value="Unassembled WGS sequence"/>
</dbReference>
<dbReference type="Gene3D" id="1.10.10.440">
    <property type="entry name" value="FF domain"/>
    <property type="match status" value="5"/>
</dbReference>
<protein>
    <recommendedName>
        <fullName evidence="7">WW domain-containing protein</fullName>
    </recommendedName>
</protein>
<dbReference type="SUPFAM" id="SSF81698">
    <property type="entry name" value="FF domain"/>
    <property type="match status" value="3"/>
</dbReference>
<dbReference type="GO" id="GO:0005634">
    <property type="term" value="C:nucleus"/>
    <property type="evidence" value="ECO:0007669"/>
    <property type="project" value="TreeGrafter"/>
</dbReference>
<dbReference type="GO" id="GO:0070063">
    <property type="term" value="F:RNA polymerase binding"/>
    <property type="evidence" value="ECO:0007669"/>
    <property type="project" value="InterPro"/>
</dbReference>
<dbReference type="PROSITE" id="PS51676">
    <property type="entry name" value="FF"/>
    <property type="match status" value="1"/>
</dbReference>
<dbReference type="InterPro" id="IPR045148">
    <property type="entry name" value="TCRG1-like"/>
</dbReference>
<evidence type="ECO:0000313" key="5">
    <source>
        <dbReference type="EMBL" id="OZJ05937.1"/>
    </source>
</evidence>
<dbReference type="GO" id="GO:0003712">
    <property type="term" value="F:transcription coregulator activity"/>
    <property type="evidence" value="ECO:0007669"/>
    <property type="project" value="TreeGrafter"/>
</dbReference>
<evidence type="ECO:0000256" key="1">
    <source>
        <dbReference type="ARBA" id="ARBA00022737"/>
    </source>
</evidence>
<dbReference type="AlphaFoldDB" id="A0A261Y5P4"/>
<feature type="compositionally biased region" description="Basic and acidic residues" evidence="2">
    <location>
        <begin position="725"/>
        <end position="740"/>
    </location>
</feature>
<feature type="compositionally biased region" description="Pro residues" evidence="2">
    <location>
        <begin position="64"/>
        <end position="73"/>
    </location>
</feature>
<feature type="region of interest" description="Disordered" evidence="2">
    <location>
        <begin position="196"/>
        <end position="297"/>
    </location>
</feature>
<feature type="compositionally biased region" description="Pro residues" evidence="2">
    <location>
        <begin position="113"/>
        <end position="123"/>
    </location>
</feature>
<dbReference type="SMART" id="SM00441">
    <property type="entry name" value="FF"/>
    <property type="match status" value="5"/>
</dbReference>
<comment type="caution">
    <text evidence="5">The sequence shown here is derived from an EMBL/GenBank/DDBJ whole genome shotgun (WGS) entry which is preliminary data.</text>
</comment>
<feature type="domain" description="WW" evidence="3">
    <location>
        <begin position="77"/>
        <end position="110"/>
    </location>
</feature>
<feature type="region of interest" description="Disordered" evidence="2">
    <location>
        <begin position="530"/>
        <end position="567"/>
    </location>
</feature>
<dbReference type="SMART" id="SM00456">
    <property type="entry name" value="WW"/>
    <property type="match status" value="2"/>
</dbReference>
<feature type="compositionally biased region" description="Polar residues" evidence="2">
    <location>
        <begin position="54"/>
        <end position="63"/>
    </location>
</feature>
<evidence type="ECO:0000313" key="6">
    <source>
        <dbReference type="Proteomes" id="UP000242875"/>
    </source>
</evidence>
<feature type="domain" description="WW" evidence="3">
    <location>
        <begin position="158"/>
        <end position="185"/>
    </location>
</feature>
<sequence length="781" mass="92508">MANEVEALTAVATRDSDGDTQMRTSEPMAASDAADQAELQDQQDSNAEEAESAKSPSNGNPTVSYPPPPPPPSHFYRTLPPGWSEHVAPGGQTYWYNAATGKSTWQHPATLAPQPPLHPPPHLVRPMDYEQPGQAPGQHPVLTKEKPSKRRKIPGTNWQLITTNHGNQFYFLPKTRTSVWQVPEEIADLVQAMFQGKRSKAPKRALEEEPSKDAKRKKSVEHQEPAQEVALDPSKKTTVEEEQEAEVTEMTEEDIAWQLQQLQEEGSAMEDQNGSERDDEKKEEERKEPEMPDDERYEQFMAMLSEKSINPLAPWERELPKFISDPRYNLVKSLPKRKEIFEQFCKVLLEEKRAGRNDLVQASTKSLIEEYKKLFEEPDVTHRTRWEDFRFKYRKDPRFLNLDDPKLREQLFREHSEWLKRKREEGRKPDPRKAKKDFWQLLEETPGLRPDSSWRKTKREIYEDPRYQAVDRSERREDIFRECLGMLAEKEEEERRRRRRDDHDDRDDRRDPDRDLHHRVRNRDDLLHDRRDGHLDKASRAEASLREREQHVQRERMRIGREKDHSRNAAMREEAIVSFRTLLIDTVRSHKDKYDHKVSDLERDYRFNISYLDETDKRELFAEHTDSIYQKRLKVYENMIDETAKLNTPWTELLPLTDEDVRATRLSDDKEELERLFRKHQKRRYERALQDFRDMLAENQFVEFRIRWADAAVGGHGSDDDMDNSETKKPTREAKREEIEEVLKGDTRYLDLDPYPEIRQKLIDEYLHELEDRKPEQSVHV</sequence>
<evidence type="ECO:0000259" key="3">
    <source>
        <dbReference type="PROSITE" id="PS50020"/>
    </source>
</evidence>
<dbReference type="PANTHER" id="PTHR15377">
    <property type="entry name" value="TRANSCRIPTION ELONGATION REGULATOR 1"/>
    <property type="match status" value="1"/>
</dbReference>
<dbReference type="PANTHER" id="PTHR15377:SF3">
    <property type="entry name" value="WW DOMAIN-CONTAINING PROTEIN"/>
    <property type="match status" value="1"/>
</dbReference>
<gene>
    <name evidence="5" type="ORF">BZG36_01228</name>
</gene>